<reference evidence="6" key="1">
    <citation type="submission" date="2020-10" db="EMBL/GenBank/DDBJ databases">
        <title>Taxonomic study of unclassified bacteria belonging to the class Ktedonobacteria.</title>
        <authorList>
            <person name="Yabe S."/>
            <person name="Wang C.M."/>
            <person name="Zheng Y."/>
            <person name="Sakai Y."/>
            <person name="Cavaletti L."/>
            <person name="Monciardini P."/>
            <person name="Donadio S."/>
        </authorList>
    </citation>
    <scope>NUCLEOTIDE SEQUENCE</scope>
    <source>
        <strain evidence="6">ID150040</strain>
    </source>
</reference>
<dbReference type="InterPro" id="IPR016039">
    <property type="entry name" value="Thiolase-like"/>
</dbReference>
<accession>A0A8J3IR49</accession>
<feature type="domain" description="Ketosynthase family 3 (KS3)" evidence="5">
    <location>
        <begin position="3"/>
        <end position="416"/>
    </location>
</feature>
<dbReference type="SUPFAM" id="SSF53901">
    <property type="entry name" value="Thiolase-like"/>
    <property type="match status" value="2"/>
</dbReference>
<evidence type="ECO:0000259" key="5">
    <source>
        <dbReference type="PROSITE" id="PS52004"/>
    </source>
</evidence>
<keyword evidence="3" id="KW-0012">Acyltransferase</keyword>
<name>A0A8J3IR49_9CHLR</name>
<dbReference type="EMBL" id="BNJK01000002">
    <property type="protein sequence ID" value="GHO98733.1"/>
    <property type="molecule type" value="Genomic_DNA"/>
</dbReference>
<comment type="caution">
    <text evidence="6">The sequence shown here is derived from an EMBL/GenBank/DDBJ whole genome shotgun (WGS) entry which is preliminary data.</text>
</comment>
<evidence type="ECO:0000256" key="4">
    <source>
        <dbReference type="RuleBase" id="RU003694"/>
    </source>
</evidence>
<dbReference type="SMART" id="SM00825">
    <property type="entry name" value="PKS_KS"/>
    <property type="match status" value="1"/>
</dbReference>
<dbReference type="Pfam" id="PF02801">
    <property type="entry name" value="Ketoacyl-synt_C"/>
    <property type="match status" value="1"/>
</dbReference>
<dbReference type="Pfam" id="PF00109">
    <property type="entry name" value="ketoacyl-synt"/>
    <property type="match status" value="1"/>
</dbReference>
<dbReference type="InterPro" id="IPR000794">
    <property type="entry name" value="Beta-ketoacyl_synthase"/>
</dbReference>
<dbReference type="InterPro" id="IPR014031">
    <property type="entry name" value="Ketoacyl_synth_C"/>
</dbReference>
<dbReference type="PROSITE" id="PS52004">
    <property type="entry name" value="KS3_2"/>
    <property type="match status" value="1"/>
</dbReference>
<dbReference type="RefSeq" id="WP_220209430.1">
    <property type="nucleotide sequence ID" value="NZ_BNJK01000002.1"/>
</dbReference>
<evidence type="ECO:0000256" key="1">
    <source>
        <dbReference type="ARBA" id="ARBA00008467"/>
    </source>
</evidence>
<sequence length="419" mass="44687">MSQRSVAITGIGTLTPAGRGTDALWKGISSGHSYLAPIDPETYFDPSGFACQVAGQVPVFSEPRVLTDSLLEQTDRCSQMALVAVLDALDMAKLPGDFRAANSPVSPERVSLTVASIAAGWTYAEREMQKMWTQGVETLNRYGMTASFPAGPQGHIGIFFGVQGRMRTFVSERASGAHALIEGAKAIVRGDAEIVIAGGTEAPLTPLVWAAYHSAQMLQPTTQRENAAQAAHLSAHHHSRMLIGEGSTFLVLEERKHAKQRGVPILAEIRGWRRGTDPSPLGEASKQLEMGRIRAIRACLAQADIHPEAVDLLLPAGPALPEEDSAEEAAVKKIFDRPLPMLMPKTILGHLQGAATATDVAIAVLACDRQMLPLTDDIRSSSEKASIGKRAASPLHHALIFASGLGGMHGNLLISKPEQ</sequence>
<gene>
    <name evidence="6" type="ORF">KSF_087810</name>
</gene>
<dbReference type="PANTHER" id="PTHR11712">
    <property type="entry name" value="POLYKETIDE SYNTHASE-RELATED"/>
    <property type="match status" value="1"/>
</dbReference>
<keyword evidence="7" id="KW-1185">Reference proteome</keyword>
<dbReference type="AlphaFoldDB" id="A0A8J3IR49"/>
<proteinExistence type="inferred from homology"/>
<protein>
    <submittedName>
        <fullName evidence="6">Beta-ketoacyl-[acyl-carrier-protein] synthase II</fullName>
    </submittedName>
</protein>
<dbReference type="GO" id="GO:0006633">
    <property type="term" value="P:fatty acid biosynthetic process"/>
    <property type="evidence" value="ECO:0007669"/>
    <property type="project" value="TreeGrafter"/>
</dbReference>
<dbReference type="Proteomes" id="UP000597444">
    <property type="component" value="Unassembled WGS sequence"/>
</dbReference>
<organism evidence="6 7">
    <name type="scientific">Reticulibacter mediterranei</name>
    <dbReference type="NCBI Taxonomy" id="2778369"/>
    <lineage>
        <taxon>Bacteria</taxon>
        <taxon>Bacillati</taxon>
        <taxon>Chloroflexota</taxon>
        <taxon>Ktedonobacteria</taxon>
        <taxon>Ktedonobacterales</taxon>
        <taxon>Reticulibacteraceae</taxon>
        <taxon>Reticulibacter</taxon>
    </lineage>
</organism>
<dbReference type="InterPro" id="IPR014030">
    <property type="entry name" value="Ketoacyl_synth_N"/>
</dbReference>
<dbReference type="Gene3D" id="3.40.47.10">
    <property type="match status" value="2"/>
</dbReference>
<evidence type="ECO:0000313" key="7">
    <source>
        <dbReference type="Proteomes" id="UP000597444"/>
    </source>
</evidence>
<comment type="similarity">
    <text evidence="1 4">Belongs to the thiolase-like superfamily. Beta-ketoacyl-ACP synthases family.</text>
</comment>
<dbReference type="PANTHER" id="PTHR11712:SF322">
    <property type="entry name" value="POLYKETIDE BETA-KETOACYL SYNTHASE 2-RELATED"/>
    <property type="match status" value="1"/>
</dbReference>
<evidence type="ECO:0000256" key="3">
    <source>
        <dbReference type="ARBA" id="ARBA00023315"/>
    </source>
</evidence>
<dbReference type="GO" id="GO:0004315">
    <property type="term" value="F:3-oxoacyl-[acyl-carrier-protein] synthase activity"/>
    <property type="evidence" value="ECO:0007669"/>
    <property type="project" value="TreeGrafter"/>
</dbReference>
<dbReference type="InterPro" id="IPR020841">
    <property type="entry name" value="PKS_Beta-ketoAc_synthase_dom"/>
</dbReference>
<evidence type="ECO:0000256" key="2">
    <source>
        <dbReference type="ARBA" id="ARBA00022679"/>
    </source>
</evidence>
<evidence type="ECO:0000313" key="6">
    <source>
        <dbReference type="EMBL" id="GHO98733.1"/>
    </source>
</evidence>
<keyword evidence="2 4" id="KW-0808">Transferase</keyword>